<dbReference type="EMBL" id="JBFCZG010000008">
    <property type="protein sequence ID" value="KAL3419070.1"/>
    <property type="molecule type" value="Genomic_DNA"/>
</dbReference>
<evidence type="ECO:0000313" key="5">
    <source>
        <dbReference type="EMBL" id="KAL3419070.1"/>
    </source>
</evidence>
<organism evidence="5 6">
    <name type="scientific">Phlyctema vagabunda</name>
    <dbReference type="NCBI Taxonomy" id="108571"/>
    <lineage>
        <taxon>Eukaryota</taxon>
        <taxon>Fungi</taxon>
        <taxon>Dikarya</taxon>
        <taxon>Ascomycota</taxon>
        <taxon>Pezizomycotina</taxon>
        <taxon>Leotiomycetes</taxon>
        <taxon>Helotiales</taxon>
        <taxon>Dermateaceae</taxon>
        <taxon>Phlyctema</taxon>
    </lineage>
</organism>
<keyword evidence="3" id="KW-0378">Hydrolase</keyword>
<gene>
    <name evidence="5" type="ORF">PVAG01_09291</name>
</gene>
<dbReference type="Gene3D" id="3.40.630.20">
    <property type="entry name" value="Peptidase C15, pyroglutamyl peptidase I-like"/>
    <property type="match status" value="1"/>
</dbReference>
<reference evidence="5 6" key="1">
    <citation type="submission" date="2024-06" db="EMBL/GenBank/DDBJ databases">
        <title>Complete genome of Phlyctema vagabunda strain 19-DSS-EL-015.</title>
        <authorList>
            <person name="Fiorenzani C."/>
        </authorList>
    </citation>
    <scope>NUCLEOTIDE SEQUENCE [LARGE SCALE GENOMIC DNA]</scope>
    <source>
        <strain evidence="5 6">19-DSS-EL-015</strain>
    </source>
</reference>
<dbReference type="PANTHER" id="PTHR23402">
    <property type="entry name" value="PROTEASE FAMILY C15 PYROGLUTAMYL-PEPTIDASE I-RELATED"/>
    <property type="match status" value="1"/>
</dbReference>
<dbReference type="InterPro" id="IPR016125">
    <property type="entry name" value="Peptidase_C15-like"/>
</dbReference>
<keyword evidence="6" id="KW-1185">Reference proteome</keyword>
<comment type="similarity">
    <text evidence="1">Belongs to the peptidase C15 family.</text>
</comment>
<accession>A0ABR4P6Y9</accession>
<keyword evidence="2" id="KW-0645">Protease</keyword>
<dbReference type="InterPro" id="IPR036440">
    <property type="entry name" value="Peptidase_C15-like_sf"/>
</dbReference>
<dbReference type="SUPFAM" id="SSF53182">
    <property type="entry name" value="Pyrrolidone carboxyl peptidase (pyroglutamate aminopeptidase)"/>
    <property type="match status" value="1"/>
</dbReference>
<protein>
    <submittedName>
        <fullName evidence="5">Pyroglutamyl peptidase</fullName>
    </submittedName>
</protein>
<keyword evidence="4" id="KW-0788">Thiol protease</keyword>
<sequence>MGSTDFEAPTGEDEITVYVTGFGPFRAQYPVNPAWEIARSLPPFLPPPAHATELSTLAASPPVRILVHPEPVKVTYERVRAIVPSLWEEGAGGRRIDYMVHIGMATGRGCYCVERRGHRDGYDMRDVDDKFLNDGERRKLEGDDWIWAGMPEEILTDVDVDDVWRRWRTALPAVDVRPSEDAGHYLCDFIYYSSLAYLTKKNEDKRVVFLHVPVQADPMSVRRGTEVAIELIRALVQSGRMKKITSTR</sequence>
<proteinExistence type="inferred from homology"/>
<evidence type="ECO:0000313" key="6">
    <source>
        <dbReference type="Proteomes" id="UP001629113"/>
    </source>
</evidence>
<dbReference type="Proteomes" id="UP001629113">
    <property type="component" value="Unassembled WGS sequence"/>
</dbReference>
<evidence type="ECO:0000256" key="1">
    <source>
        <dbReference type="ARBA" id="ARBA00006641"/>
    </source>
</evidence>
<dbReference type="Pfam" id="PF01470">
    <property type="entry name" value="Peptidase_C15"/>
    <property type="match status" value="1"/>
</dbReference>
<evidence type="ECO:0000256" key="4">
    <source>
        <dbReference type="ARBA" id="ARBA00022807"/>
    </source>
</evidence>
<name>A0ABR4P6Y9_9HELO</name>
<dbReference type="PANTHER" id="PTHR23402:SF1">
    <property type="entry name" value="PYROGLUTAMYL-PEPTIDASE I"/>
    <property type="match status" value="1"/>
</dbReference>
<comment type="caution">
    <text evidence="5">The sequence shown here is derived from an EMBL/GenBank/DDBJ whole genome shotgun (WGS) entry which is preliminary data.</text>
</comment>
<evidence type="ECO:0000256" key="3">
    <source>
        <dbReference type="ARBA" id="ARBA00022801"/>
    </source>
</evidence>
<evidence type="ECO:0000256" key="2">
    <source>
        <dbReference type="ARBA" id="ARBA00022670"/>
    </source>
</evidence>